<gene>
    <name evidence="1" type="ORF">AVEN_249220_1</name>
    <name evidence="2" type="ORF">AVEN_49038_1</name>
</gene>
<sequence>MGNNLGGDRKHLNKKFSPYNAWAEASSEPLDDAIMESRKREFSYTSSFLLWILEGMAKYSNQEKADMHFMYDLENEMDCRKTVEPAFPEKTYDKPKSVLAIASVPM</sequence>
<accession>A0A4Y2C5Z9</accession>
<proteinExistence type="predicted"/>
<dbReference type="Proteomes" id="UP000499080">
    <property type="component" value="Unassembled WGS sequence"/>
</dbReference>
<name>A0A4Y2C5Z9_ARAVE</name>
<evidence type="ECO:0000313" key="1">
    <source>
        <dbReference type="EMBL" id="GBL99352.1"/>
    </source>
</evidence>
<keyword evidence="3" id="KW-1185">Reference proteome</keyword>
<organism evidence="2 3">
    <name type="scientific">Araneus ventricosus</name>
    <name type="common">Orbweaver spider</name>
    <name type="synonym">Epeira ventricosa</name>
    <dbReference type="NCBI Taxonomy" id="182803"/>
    <lineage>
        <taxon>Eukaryota</taxon>
        <taxon>Metazoa</taxon>
        <taxon>Ecdysozoa</taxon>
        <taxon>Arthropoda</taxon>
        <taxon>Chelicerata</taxon>
        <taxon>Arachnida</taxon>
        <taxon>Araneae</taxon>
        <taxon>Araneomorphae</taxon>
        <taxon>Entelegynae</taxon>
        <taxon>Araneoidea</taxon>
        <taxon>Araneidae</taxon>
        <taxon>Araneus</taxon>
    </lineage>
</organism>
<dbReference type="OrthoDB" id="7902892at2759"/>
<comment type="caution">
    <text evidence="2">The sequence shown here is derived from an EMBL/GenBank/DDBJ whole genome shotgun (WGS) entry which is preliminary data.</text>
</comment>
<reference evidence="2 3" key="1">
    <citation type="journal article" date="2019" name="Sci. Rep.">
        <title>Orb-weaving spider Araneus ventricosus genome elucidates the spidroin gene catalogue.</title>
        <authorList>
            <person name="Kono N."/>
            <person name="Nakamura H."/>
            <person name="Ohtoshi R."/>
            <person name="Moran D.A.P."/>
            <person name="Shinohara A."/>
            <person name="Yoshida Y."/>
            <person name="Fujiwara M."/>
            <person name="Mori M."/>
            <person name="Tomita M."/>
            <person name="Arakawa K."/>
        </authorList>
    </citation>
    <scope>NUCLEOTIDE SEQUENCE [LARGE SCALE GENOMIC DNA]</scope>
</reference>
<dbReference type="EMBL" id="BGPR01162049">
    <property type="protein sequence ID" value="GBL99493.1"/>
    <property type="molecule type" value="Genomic_DNA"/>
</dbReference>
<evidence type="ECO:0000313" key="3">
    <source>
        <dbReference type="Proteomes" id="UP000499080"/>
    </source>
</evidence>
<evidence type="ECO:0000313" key="2">
    <source>
        <dbReference type="EMBL" id="GBL99493.1"/>
    </source>
</evidence>
<dbReference type="EMBL" id="BGPR01162014">
    <property type="protein sequence ID" value="GBL99352.1"/>
    <property type="molecule type" value="Genomic_DNA"/>
</dbReference>
<protein>
    <submittedName>
        <fullName evidence="2">Uncharacterized protein</fullName>
    </submittedName>
</protein>
<dbReference type="AlphaFoldDB" id="A0A4Y2C5Z9"/>